<evidence type="ECO:0000256" key="4">
    <source>
        <dbReference type="PIRSR" id="PIRSR602401-1"/>
    </source>
</evidence>
<keyword evidence="6" id="KW-0732">Signal</keyword>
<dbReference type="PANTHER" id="PTHR24305">
    <property type="entry name" value="CYTOCHROME P450"/>
    <property type="match status" value="1"/>
</dbReference>
<evidence type="ECO:0000256" key="1">
    <source>
        <dbReference type="ARBA" id="ARBA00001971"/>
    </source>
</evidence>
<evidence type="ECO:0000313" key="8">
    <source>
        <dbReference type="Proteomes" id="UP000070700"/>
    </source>
</evidence>
<dbReference type="GO" id="GO:0016705">
    <property type="term" value="F:oxidoreductase activity, acting on paired donors, with incorporation or reduction of molecular oxygen"/>
    <property type="evidence" value="ECO:0007669"/>
    <property type="project" value="InterPro"/>
</dbReference>
<dbReference type="PANTHER" id="PTHR24305:SF199">
    <property type="entry name" value="P450, PUTATIVE (EUROFUNG)-RELATED"/>
    <property type="match status" value="1"/>
</dbReference>
<feature type="chain" id="PRO_5008268142" evidence="6">
    <location>
        <begin position="30"/>
        <end position="427"/>
    </location>
</feature>
<protein>
    <submittedName>
        <fullName evidence="7">Isotrichodermin C-15 hydroxylase</fullName>
    </submittedName>
</protein>
<sequence length="427" mass="48043">MCFDGVHNVIAGLGLAFIALLSECSLSFAHIDAWTEIFQGRPGHPQYQKDPVWWGKQPGQAESLLSAGPRDHSRMKKILSHGLTQRALKLQEPTVQKYVALLIDKLKDQVAESPAGAVVDMVPWFNYTTFDIFGDLAYGESFDCLQHSKYHPWITILFKSVKAASFIIAARFYPLIDFLLMKCIPPSLKQMAKDHISLIEHKHNKDKGGMTLEEIQATLVFLTTAGSETTATALSGTLNYLAAHPDKMQILVEEIREAFKKEEQINCQTTQTLEYLNAVLNEGLRLCPPIPVMLPRVVPNHGDTICGAWLPGGTSISLQQWTLFRDPTYFHESGSFIPERWLPASTEKASPFFHGQRQAVQAFSVGPRSCMGKHLAWAEMRLILCRILWTFDVEAAGKAVKWEDLKTFLLVEKIPIEFKPRVRHNSV</sequence>
<keyword evidence="3 4" id="KW-0408">Iron</keyword>
<dbReference type="Proteomes" id="UP000070700">
    <property type="component" value="Unassembled WGS sequence"/>
</dbReference>
<comment type="cofactor">
    <cofactor evidence="1 4">
        <name>heme</name>
        <dbReference type="ChEBI" id="CHEBI:30413"/>
    </cofactor>
</comment>
<dbReference type="GO" id="GO:0005506">
    <property type="term" value="F:iron ion binding"/>
    <property type="evidence" value="ECO:0007669"/>
    <property type="project" value="InterPro"/>
</dbReference>
<keyword evidence="4 5" id="KW-0349">Heme</keyword>
<dbReference type="GO" id="GO:0020037">
    <property type="term" value="F:heme binding"/>
    <property type="evidence" value="ECO:0007669"/>
    <property type="project" value="InterPro"/>
</dbReference>
<organism evidence="7 8">
    <name type="scientific">Mollisia scopiformis</name>
    <name type="common">Conifer needle endophyte fungus</name>
    <name type="synonym">Phialocephala scopiformis</name>
    <dbReference type="NCBI Taxonomy" id="149040"/>
    <lineage>
        <taxon>Eukaryota</taxon>
        <taxon>Fungi</taxon>
        <taxon>Dikarya</taxon>
        <taxon>Ascomycota</taxon>
        <taxon>Pezizomycotina</taxon>
        <taxon>Leotiomycetes</taxon>
        <taxon>Helotiales</taxon>
        <taxon>Mollisiaceae</taxon>
        <taxon>Mollisia</taxon>
    </lineage>
</organism>
<dbReference type="GeneID" id="28827245"/>
<dbReference type="InterPro" id="IPR036396">
    <property type="entry name" value="Cyt_P450_sf"/>
</dbReference>
<keyword evidence="2 4" id="KW-0479">Metal-binding</keyword>
<dbReference type="SUPFAM" id="SSF48264">
    <property type="entry name" value="Cytochrome P450"/>
    <property type="match status" value="1"/>
</dbReference>
<evidence type="ECO:0000256" key="3">
    <source>
        <dbReference type="ARBA" id="ARBA00023004"/>
    </source>
</evidence>
<dbReference type="InParanoid" id="A0A194XEM4"/>
<gene>
    <name evidence="7" type="ORF">LY89DRAFT_706352</name>
</gene>
<accession>A0A194XEM4</accession>
<dbReference type="STRING" id="149040.A0A194XEM4"/>
<dbReference type="PRINTS" id="PR00385">
    <property type="entry name" value="P450"/>
</dbReference>
<feature type="signal peptide" evidence="6">
    <location>
        <begin position="1"/>
        <end position="29"/>
    </location>
</feature>
<dbReference type="CDD" id="cd11058">
    <property type="entry name" value="CYP60B-like"/>
    <property type="match status" value="1"/>
</dbReference>
<dbReference type="GO" id="GO:0004497">
    <property type="term" value="F:monooxygenase activity"/>
    <property type="evidence" value="ECO:0007669"/>
    <property type="project" value="UniProtKB-KW"/>
</dbReference>
<proteinExistence type="inferred from homology"/>
<dbReference type="EMBL" id="KQ947412">
    <property type="protein sequence ID" value="KUJ18640.1"/>
    <property type="molecule type" value="Genomic_DNA"/>
</dbReference>
<keyword evidence="5" id="KW-0560">Oxidoreductase</keyword>
<evidence type="ECO:0000256" key="5">
    <source>
        <dbReference type="RuleBase" id="RU000461"/>
    </source>
</evidence>
<dbReference type="InterPro" id="IPR017972">
    <property type="entry name" value="Cyt_P450_CS"/>
</dbReference>
<reference evidence="7 8" key="1">
    <citation type="submission" date="2015-10" db="EMBL/GenBank/DDBJ databases">
        <title>Full genome of DAOMC 229536 Phialocephala scopiformis, a fungal endophyte of spruce producing the potent anti-insectan compound rugulosin.</title>
        <authorList>
            <consortium name="DOE Joint Genome Institute"/>
            <person name="Walker A.K."/>
            <person name="Frasz S.L."/>
            <person name="Seifert K.A."/>
            <person name="Miller J.D."/>
            <person name="Mondo S.J."/>
            <person name="Labutti K."/>
            <person name="Lipzen A."/>
            <person name="Dockter R."/>
            <person name="Kennedy M."/>
            <person name="Grigoriev I.V."/>
            <person name="Spatafora J.W."/>
        </authorList>
    </citation>
    <scope>NUCLEOTIDE SEQUENCE [LARGE SCALE GENOMIC DNA]</scope>
    <source>
        <strain evidence="7 8">CBS 120377</strain>
    </source>
</reference>
<dbReference type="Gene3D" id="1.10.630.10">
    <property type="entry name" value="Cytochrome P450"/>
    <property type="match status" value="1"/>
</dbReference>
<dbReference type="InterPro" id="IPR002401">
    <property type="entry name" value="Cyt_P450_E_grp-I"/>
</dbReference>
<comment type="similarity">
    <text evidence="5">Belongs to the cytochrome P450 family.</text>
</comment>
<dbReference type="KEGG" id="psco:LY89DRAFT_706352"/>
<keyword evidence="8" id="KW-1185">Reference proteome</keyword>
<keyword evidence="5" id="KW-0503">Monooxygenase</keyword>
<dbReference type="AlphaFoldDB" id="A0A194XEM4"/>
<evidence type="ECO:0000313" key="7">
    <source>
        <dbReference type="EMBL" id="KUJ18640.1"/>
    </source>
</evidence>
<dbReference type="Pfam" id="PF00067">
    <property type="entry name" value="p450"/>
    <property type="match status" value="2"/>
</dbReference>
<feature type="binding site" description="axial binding residue" evidence="4">
    <location>
        <position position="370"/>
    </location>
    <ligand>
        <name>heme</name>
        <dbReference type="ChEBI" id="CHEBI:30413"/>
    </ligand>
    <ligandPart>
        <name>Fe</name>
        <dbReference type="ChEBI" id="CHEBI:18248"/>
    </ligandPart>
</feature>
<dbReference type="OrthoDB" id="1470350at2759"/>
<name>A0A194XEM4_MOLSC</name>
<evidence type="ECO:0000256" key="2">
    <source>
        <dbReference type="ARBA" id="ARBA00022723"/>
    </source>
</evidence>
<dbReference type="PROSITE" id="PS00086">
    <property type="entry name" value="CYTOCHROME_P450"/>
    <property type="match status" value="1"/>
</dbReference>
<dbReference type="InterPro" id="IPR050121">
    <property type="entry name" value="Cytochrome_P450_monoxygenase"/>
</dbReference>
<evidence type="ECO:0000256" key="6">
    <source>
        <dbReference type="SAM" id="SignalP"/>
    </source>
</evidence>
<dbReference type="PRINTS" id="PR00463">
    <property type="entry name" value="EP450I"/>
</dbReference>
<dbReference type="RefSeq" id="XP_018072995.1">
    <property type="nucleotide sequence ID" value="XM_018217519.1"/>
</dbReference>
<dbReference type="InterPro" id="IPR001128">
    <property type="entry name" value="Cyt_P450"/>
</dbReference>